<organism evidence="2">
    <name type="scientific">Grammatophora oceanica</name>
    <dbReference type="NCBI Taxonomy" id="210454"/>
    <lineage>
        <taxon>Eukaryota</taxon>
        <taxon>Sar</taxon>
        <taxon>Stramenopiles</taxon>
        <taxon>Ochrophyta</taxon>
        <taxon>Bacillariophyta</taxon>
        <taxon>Fragilariophyceae</taxon>
        <taxon>Fragilariophycidae</taxon>
        <taxon>Rhabdonematales</taxon>
        <taxon>Grammatophoraceae</taxon>
        <taxon>Grammatophora</taxon>
    </lineage>
</organism>
<evidence type="ECO:0000256" key="1">
    <source>
        <dbReference type="SAM" id="MobiDB-lite"/>
    </source>
</evidence>
<accession>A0A7S1UYY8</accession>
<evidence type="ECO:0000313" key="2">
    <source>
        <dbReference type="EMBL" id="CAD9282714.1"/>
    </source>
</evidence>
<protein>
    <submittedName>
        <fullName evidence="2">Uncharacterized protein</fullName>
    </submittedName>
</protein>
<sequence>MVLVTSNTDSDVYVVFSTHAKEETAETAHDDAILQESTKRYHTIIQSYSSTYHLLPGQEDKDLIIGTIFDQLKKEGAVFVRKSDNNNDDDSESRIGRTVLRDETSCQNHIKRAISELKPVGGCGQAENELEVLEKPKKRRRRSSATKPQQQQGKRSKRSLPSPPPGVVGPTLLDMLYIQAEQNPSTDTSPAVVPFVPAHHVSFDGGFMRSSVAVALDEYCRDMLTDIKADAVGDDSWLSTSGSSDENKCPEESAAAADGDYGGEGGQHICDTVLDCLDNVFEVDIGARESDSEDSECCWDPLPLEKR</sequence>
<reference evidence="2" key="1">
    <citation type="submission" date="2021-01" db="EMBL/GenBank/DDBJ databases">
        <authorList>
            <person name="Corre E."/>
            <person name="Pelletier E."/>
            <person name="Niang G."/>
            <person name="Scheremetjew M."/>
            <person name="Finn R."/>
            <person name="Kale V."/>
            <person name="Holt S."/>
            <person name="Cochrane G."/>
            <person name="Meng A."/>
            <person name="Brown T."/>
            <person name="Cohen L."/>
        </authorList>
    </citation>
    <scope>NUCLEOTIDE SEQUENCE</scope>
    <source>
        <strain evidence="2">CCMP 410</strain>
    </source>
</reference>
<name>A0A7S1UYY8_9STRA</name>
<feature type="region of interest" description="Disordered" evidence="1">
    <location>
        <begin position="234"/>
        <end position="260"/>
    </location>
</feature>
<proteinExistence type="predicted"/>
<feature type="region of interest" description="Disordered" evidence="1">
    <location>
        <begin position="128"/>
        <end position="170"/>
    </location>
</feature>
<gene>
    <name evidence="2" type="ORF">GOCE00092_LOCUS11626</name>
</gene>
<dbReference type="AlphaFoldDB" id="A0A7S1UYY8"/>
<dbReference type="EMBL" id="HBGK01022616">
    <property type="protein sequence ID" value="CAD9282714.1"/>
    <property type="molecule type" value="Transcribed_RNA"/>
</dbReference>